<dbReference type="SUPFAM" id="SSF46689">
    <property type="entry name" value="Homeodomain-like"/>
    <property type="match status" value="1"/>
</dbReference>
<dbReference type="Pfam" id="PF00440">
    <property type="entry name" value="TetR_N"/>
    <property type="match status" value="1"/>
</dbReference>
<keyword evidence="2 4" id="KW-0238">DNA-binding</keyword>
<evidence type="ECO:0000259" key="6">
    <source>
        <dbReference type="PROSITE" id="PS50977"/>
    </source>
</evidence>
<evidence type="ECO:0000256" key="4">
    <source>
        <dbReference type="PROSITE-ProRule" id="PRU00335"/>
    </source>
</evidence>
<dbReference type="SUPFAM" id="SSF48498">
    <property type="entry name" value="Tetracyclin repressor-like, C-terminal domain"/>
    <property type="match status" value="1"/>
</dbReference>
<feature type="DNA-binding region" description="H-T-H motif" evidence="4">
    <location>
        <begin position="56"/>
        <end position="75"/>
    </location>
</feature>
<dbReference type="RefSeq" id="WP_133198449.1">
    <property type="nucleotide sequence ID" value="NZ_JBHUCW010000008.1"/>
</dbReference>
<evidence type="ECO:0000256" key="2">
    <source>
        <dbReference type="ARBA" id="ARBA00023125"/>
    </source>
</evidence>
<accession>A0A4R5M269</accession>
<reference evidence="7 8" key="1">
    <citation type="submission" date="2019-03" db="EMBL/GenBank/DDBJ databases">
        <title>Paraburkholderia sp. 4M-K11, isolated from subtropical forest soil.</title>
        <authorList>
            <person name="Gao Z.-H."/>
            <person name="Qiu L.-H."/>
        </authorList>
    </citation>
    <scope>NUCLEOTIDE SEQUENCE [LARGE SCALE GENOMIC DNA]</scope>
    <source>
        <strain evidence="7 8">4M-K11</strain>
    </source>
</reference>
<dbReference type="InterPro" id="IPR011075">
    <property type="entry name" value="TetR_C"/>
</dbReference>
<protein>
    <submittedName>
        <fullName evidence="7">TetR/AcrR family transcriptional regulator</fullName>
    </submittedName>
</protein>
<evidence type="ECO:0000256" key="3">
    <source>
        <dbReference type="ARBA" id="ARBA00023163"/>
    </source>
</evidence>
<dbReference type="PROSITE" id="PS50977">
    <property type="entry name" value="HTH_TETR_2"/>
    <property type="match status" value="1"/>
</dbReference>
<keyword evidence="8" id="KW-1185">Reference proteome</keyword>
<keyword evidence="1" id="KW-0805">Transcription regulation</keyword>
<evidence type="ECO:0000256" key="5">
    <source>
        <dbReference type="SAM" id="MobiDB-lite"/>
    </source>
</evidence>
<dbReference type="InterPro" id="IPR036271">
    <property type="entry name" value="Tet_transcr_reg_TetR-rel_C_sf"/>
</dbReference>
<keyword evidence="3" id="KW-0804">Transcription</keyword>
<gene>
    <name evidence="7" type="ORF">EYW47_29905</name>
</gene>
<evidence type="ECO:0000256" key="1">
    <source>
        <dbReference type="ARBA" id="ARBA00023015"/>
    </source>
</evidence>
<name>A0A4R5M269_9BURK</name>
<organism evidence="7 8">
    <name type="scientific">Paraburkholderia silviterrae</name>
    <dbReference type="NCBI Taxonomy" id="2528715"/>
    <lineage>
        <taxon>Bacteria</taxon>
        <taxon>Pseudomonadati</taxon>
        <taxon>Pseudomonadota</taxon>
        <taxon>Betaproteobacteria</taxon>
        <taxon>Burkholderiales</taxon>
        <taxon>Burkholderiaceae</taxon>
        <taxon>Paraburkholderia</taxon>
    </lineage>
</organism>
<feature type="domain" description="HTH tetR-type" evidence="6">
    <location>
        <begin position="33"/>
        <end position="93"/>
    </location>
</feature>
<proteinExistence type="predicted"/>
<dbReference type="Pfam" id="PF16925">
    <property type="entry name" value="TetR_C_13"/>
    <property type="match status" value="1"/>
</dbReference>
<dbReference type="EMBL" id="SMRP01000021">
    <property type="protein sequence ID" value="TDG19486.1"/>
    <property type="molecule type" value="Genomic_DNA"/>
</dbReference>
<dbReference type="PRINTS" id="PR00455">
    <property type="entry name" value="HTHTETR"/>
</dbReference>
<dbReference type="PANTHER" id="PTHR47506:SF1">
    <property type="entry name" value="HTH-TYPE TRANSCRIPTIONAL REGULATOR YJDC"/>
    <property type="match status" value="1"/>
</dbReference>
<feature type="compositionally biased region" description="Basic and acidic residues" evidence="5">
    <location>
        <begin position="1"/>
        <end position="10"/>
    </location>
</feature>
<feature type="compositionally biased region" description="Low complexity" evidence="5">
    <location>
        <begin position="17"/>
        <end position="31"/>
    </location>
</feature>
<feature type="region of interest" description="Disordered" evidence="5">
    <location>
        <begin position="1"/>
        <end position="33"/>
    </location>
</feature>
<sequence length="235" mass="25008">MSNLPKREDAAPPPSAKPGAARTSRARTQTAGPRAQEHLLLAADELFYREGVRAVGVEAVVERAGVNKMSLYRQFSSKDDLVIAYLKRCDERFFERFEASVAKHPGHPARQLVQYFEDLAQRASAPDYRGCPFVNVSAEFPDATHPARQSVADNKSKLIARLSELARAANAADPAALADELALLIEGIYAASQTYGPGCGPILAAPRMAKLLIDAACEASGAVAASSAQATGNTA</sequence>
<comment type="caution">
    <text evidence="7">The sequence shown here is derived from an EMBL/GenBank/DDBJ whole genome shotgun (WGS) entry which is preliminary data.</text>
</comment>
<dbReference type="InterPro" id="IPR009057">
    <property type="entry name" value="Homeodomain-like_sf"/>
</dbReference>
<evidence type="ECO:0000313" key="7">
    <source>
        <dbReference type="EMBL" id="TDG19486.1"/>
    </source>
</evidence>
<evidence type="ECO:0000313" key="8">
    <source>
        <dbReference type="Proteomes" id="UP000295722"/>
    </source>
</evidence>
<dbReference type="Gene3D" id="1.10.357.10">
    <property type="entry name" value="Tetracycline Repressor, domain 2"/>
    <property type="match status" value="1"/>
</dbReference>
<dbReference type="Proteomes" id="UP000295722">
    <property type="component" value="Unassembled WGS sequence"/>
</dbReference>
<dbReference type="OrthoDB" id="116240at2"/>
<dbReference type="AlphaFoldDB" id="A0A4R5M269"/>
<dbReference type="InterPro" id="IPR001647">
    <property type="entry name" value="HTH_TetR"/>
</dbReference>
<dbReference type="GO" id="GO:0003677">
    <property type="term" value="F:DNA binding"/>
    <property type="evidence" value="ECO:0007669"/>
    <property type="project" value="UniProtKB-UniRule"/>
</dbReference>
<dbReference type="PANTHER" id="PTHR47506">
    <property type="entry name" value="TRANSCRIPTIONAL REGULATORY PROTEIN"/>
    <property type="match status" value="1"/>
</dbReference>